<accession>A0A852YMH5</accession>
<evidence type="ECO:0000313" key="3">
    <source>
        <dbReference type="EMBL" id="NYG98939.1"/>
    </source>
</evidence>
<proteinExistence type="predicted"/>
<sequence length="183" mass="19490">MTRTTLFTPSKLSTDPATTASTMDELPGRELLRAVRRLVVVAGLVALAYSFVTVASRGYCPGGFTGDGGYLDAQGDPTDAVPQCLNLTMNASPFVLLAIGALVFVAIGVVQRHAVDLPHALRMFRRYTIAIAIVAGASALIGHVWFWLLPLNDWTGDGYSFVFPFPFASVDVNVSPADSPDDA</sequence>
<comment type="caution">
    <text evidence="3">The sequence shown here is derived from an EMBL/GenBank/DDBJ whole genome shotgun (WGS) entry which is preliminary data.</text>
</comment>
<dbReference type="RefSeq" id="WP_179566820.1">
    <property type="nucleotide sequence ID" value="NZ_JACBZY010000001.1"/>
</dbReference>
<name>A0A852YMH5_9MICO</name>
<organism evidence="3 4">
    <name type="scientific">Schumannella luteola</name>
    <dbReference type="NCBI Taxonomy" id="472059"/>
    <lineage>
        <taxon>Bacteria</taxon>
        <taxon>Bacillati</taxon>
        <taxon>Actinomycetota</taxon>
        <taxon>Actinomycetes</taxon>
        <taxon>Micrococcales</taxon>
        <taxon>Microbacteriaceae</taxon>
        <taxon>Schumannella</taxon>
    </lineage>
</organism>
<feature type="region of interest" description="Disordered" evidence="1">
    <location>
        <begin position="1"/>
        <end position="20"/>
    </location>
</feature>
<evidence type="ECO:0000313" key="4">
    <source>
        <dbReference type="Proteomes" id="UP000553888"/>
    </source>
</evidence>
<protein>
    <submittedName>
        <fullName evidence="3">Putative metal-binding membrane protein</fullName>
    </submittedName>
</protein>
<keyword evidence="2" id="KW-0472">Membrane</keyword>
<evidence type="ECO:0000256" key="1">
    <source>
        <dbReference type="SAM" id="MobiDB-lite"/>
    </source>
</evidence>
<keyword evidence="2" id="KW-1133">Transmembrane helix</keyword>
<dbReference type="AlphaFoldDB" id="A0A852YMH5"/>
<dbReference type="EMBL" id="JACBZY010000001">
    <property type="protein sequence ID" value="NYG98939.1"/>
    <property type="molecule type" value="Genomic_DNA"/>
</dbReference>
<evidence type="ECO:0000256" key="2">
    <source>
        <dbReference type="SAM" id="Phobius"/>
    </source>
</evidence>
<feature type="transmembrane region" description="Helical" evidence="2">
    <location>
        <begin position="38"/>
        <end position="59"/>
    </location>
</feature>
<reference evidence="3 4" key="1">
    <citation type="submission" date="2020-07" db="EMBL/GenBank/DDBJ databases">
        <title>Sequencing the genomes of 1000 actinobacteria strains.</title>
        <authorList>
            <person name="Klenk H.-P."/>
        </authorList>
    </citation>
    <scope>NUCLEOTIDE SEQUENCE [LARGE SCALE GENOMIC DNA]</scope>
    <source>
        <strain evidence="3 4">DSM 23141</strain>
    </source>
</reference>
<gene>
    <name evidence="3" type="ORF">BJ979_001565</name>
</gene>
<keyword evidence="2" id="KW-0812">Transmembrane</keyword>
<keyword evidence="4" id="KW-1185">Reference proteome</keyword>
<feature type="transmembrane region" description="Helical" evidence="2">
    <location>
        <begin position="127"/>
        <end position="148"/>
    </location>
</feature>
<feature type="transmembrane region" description="Helical" evidence="2">
    <location>
        <begin position="94"/>
        <end position="115"/>
    </location>
</feature>
<dbReference type="Proteomes" id="UP000553888">
    <property type="component" value="Unassembled WGS sequence"/>
</dbReference>